<evidence type="ECO:0000313" key="14">
    <source>
        <dbReference type="EMBL" id="KAF7158180.1"/>
    </source>
</evidence>
<dbReference type="GO" id="GO:0000293">
    <property type="term" value="F:ferric-chelate reductase activity"/>
    <property type="evidence" value="ECO:0007669"/>
    <property type="project" value="UniProtKB-ARBA"/>
</dbReference>
<sequence length="757" mass="85772">MNQVKVLPTSFATMRPTSLLLTVSVAGALDLGSPISCVSAIEKAISGFRFRNEVSACTGNLSVHSLWASAKKYCSLEEIKAGSGYLLGNCNGGELVPYSQIEPQLTEKYMKSLPEVDFENLKERELWHTAVLLSPELYMIALQSEVINERETGNKNRYTWALYGFWGGILLIGMLNNLLSTMVHYRLARQVIDVEGERSASKHGPLKVIHHWVKAKLIIPAAVGSHHQRLLGIVTLPTRLETIVVCCYWALNLILCAVSYEAKWPNTGYPIPYQIWQKVANRVITLAVCNLPWAWLFAGRNNIFLWLTGWSYTTFSIFHRNIARIIFVEAVVHALGWTVMRLFSGLYFPSWHQLFWQMGIIAICSIGMIILFSFSPFRKHFYEFFLLAHIALAVLALVGVFYHTSIWNGRYNSYLWSVVAIWAFDRTVRLFRLCYYNLRLRFSTDMLDSLATVRYSRETDVIQLEVTAQRKTLAPSPGEHYFLYQPLRWRGWESHPFTLASWESVEPSTVIERPTIEHAQVPTSQGGYVQDDKSPYSTQAQSGPLSTTTLSKVEETWQRRKLVFWVRPCSGWTGFLRDACLKQPHLPLKINLLIEGPYGHTMPLHTYDNVLYIMGGTGISVATSYLADHMRRSALNPPGTRTKNIKLLWVVRQAQHIVDAFEGPVGPVLGCYGVSTVLYATGDAEISQKAEDLGIVSRRPNVQDEIFRYVEESRPSERTAVLMCGPAGMADAVRDAMNAVVYNNQGDVEYFEEAYGW</sequence>
<name>A0A8H6UNZ1_9EURO</name>
<proteinExistence type="inferred from homology"/>
<dbReference type="Pfam" id="PF08022">
    <property type="entry name" value="FAD_binding_8"/>
    <property type="match status" value="1"/>
</dbReference>
<keyword evidence="6 12" id="KW-1133">Transmembrane helix</keyword>
<keyword evidence="5" id="KW-0249">Electron transport</keyword>
<dbReference type="Pfam" id="PF08030">
    <property type="entry name" value="NAD_binding_6"/>
    <property type="match status" value="1"/>
</dbReference>
<protein>
    <recommendedName>
        <fullName evidence="13">FAD-binding FR-type domain-containing protein</fullName>
    </recommendedName>
</protein>
<dbReference type="GO" id="GO:0006826">
    <property type="term" value="P:iron ion transport"/>
    <property type="evidence" value="ECO:0007669"/>
    <property type="project" value="TreeGrafter"/>
</dbReference>
<keyword evidence="8" id="KW-0406">Ion transport</keyword>
<dbReference type="AlphaFoldDB" id="A0A8H6UNZ1"/>
<dbReference type="GO" id="GO:0006879">
    <property type="term" value="P:intracellular iron ion homeostasis"/>
    <property type="evidence" value="ECO:0007669"/>
    <property type="project" value="TreeGrafter"/>
</dbReference>
<evidence type="ECO:0000256" key="6">
    <source>
        <dbReference type="ARBA" id="ARBA00022989"/>
    </source>
</evidence>
<dbReference type="Proteomes" id="UP000654922">
    <property type="component" value="Unassembled WGS sequence"/>
</dbReference>
<keyword evidence="7" id="KW-0560">Oxidoreductase</keyword>
<evidence type="ECO:0000313" key="15">
    <source>
        <dbReference type="Proteomes" id="UP000654922"/>
    </source>
</evidence>
<evidence type="ECO:0000259" key="13">
    <source>
        <dbReference type="PROSITE" id="PS51384"/>
    </source>
</evidence>
<evidence type="ECO:0000256" key="3">
    <source>
        <dbReference type="ARBA" id="ARBA00022448"/>
    </source>
</evidence>
<feature type="transmembrane region" description="Helical" evidence="12">
    <location>
        <begin position="160"/>
        <end position="179"/>
    </location>
</feature>
<dbReference type="CDD" id="cd06186">
    <property type="entry name" value="NOX_Duox_like_FAD_NADP"/>
    <property type="match status" value="1"/>
</dbReference>
<keyword evidence="9 12" id="KW-0472">Membrane</keyword>
<dbReference type="PROSITE" id="PS51384">
    <property type="entry name" value="FAD_FR"/>
    <property type="match status" value="1"/>
</dbReference>
<comment type="similarity">
    <text evidence="2">Belongs to the ferric reductase (FRE) family.</text>
</comment>
<dbReference type="InterPro" id="IPR013121">
    <property type="entry name" value="Fe_red_NAD-bd_6"/>
</dbReference>
<comment type="subcellular location">
    <subcellularLocation>
        <location evidence="1">Membrane</location>
        <topology evidence="1">Multi-pass membrane protein</topology>
    </subcellularLocation>
</comment>
<feature type="transmembrane region" description="Helical" evidence="12">
    <location>
        <begin position="354"/>
        <end position="374"/>
    </location>
</feature>
<evidence type="ECO:0000256" key="4">
    <source>
        <dbReference type="ARBA" id="ARBA00022692"/>
    </source>
</evidence>
<evidence type="ECO:0000256" key="1">
    <source>
        <dbReference type="ARBA" id="ARBA00004141"/>
    </source>
</evidence>
<feature type="transmembrane region" description="Helical" evidence="12">
    <location>
        <begin position="381"/>
        <end position="402"/>
    </location>
</feature>
<dbReference type="SFLD" id="SFLDG01168">
    <property type="entry name" value="Ferric_reductase_subgroup_(FRE"/>
    <property type="match status" value="1"/>
</dbReference>
<evidence type="ECO:0000256" key="12">
    <source>
        <dbReference type="SAM" id="Phobius"/>
    </source>
</evidence>
<dbReference type="InterPro" id="IPR039261">
    <property type="entry name" value="FNR_nucleotide-bd"/>
</dbReference>
<gene>
    <name evidence="14" type="ORF">CNMCM5623_002846</name>
</gene>
<dbReference type="InterPro" id="IPR017927">
    <property type="entry name" value="FAD-bd_FR_type"/>
</dbReference>
<evidence type="ECO:0000256" key="2">
    <source>
        <dbReference type="ARBA" id="ARBA00006278"/>
    </source>
</evidence>
<keyword evidence="4 12" id="KW-0812">Transmembrane</keyword>
<organism evidence="14 15">
    <name type="scientific">Aspergillus felis</name>
    <dbReference type="NCBI Taxonomy" id="1287682"/>
    <lineage>
        <taxon>Eukaryota</taxon>
        <taxon>Fungi</taxon>
        <taxon>Dikarya</taxon>
        <taxon>Ascomycota</taxon>
        <taxon>Pezizomycotina</taxon>
        <taxon>Eurotiomycetes</taxon>
        <taxon>Eurotiomycetidae</taxon>
        <taxon>Eurotiales</taxon>
        <taxon>Aspergillaceae</taxon>
        <taxon>Aspergillus</taxon>
        <taxon>Aspergillus subgen. Fumigati</taxon>
    </lineage>
</organism>
<dbReference type="Gene3D" id="3.40.50.80">
    <property type="entry name" value="Nucleotide-binding domain of ferredoxin-NADP reductase (FNR) module"/>
    <property type="match status" value="2"/>
</dbReference>
<dbReference type="SFLD" id="SFLDS00052">
    <property type="entry name" value="Ferric_Reductase_Domain"/>
    <property type="match status" value="1"/>
</dbReference>
<dbReference type="OrthoDB" id="167398at2759"/>
<feature type="region of interest" description="Disordered" evidence="11">
    <location>
        <begin position="522"/>
        <end position="547"/>
    </location>
</feature>
<feature type="domain" description="FAD-binding FR-type" evidence="13">
    <location>
        <begin position="440"/>
        <end position="604"/>
    </location>
</feature>
<evidence type="ECO:0000256" key="11">
    <source>
        <dbReference type="SAM" id="MobiDB-lite"/>
    </source>
</evidence>
<evidence type="ECO:0000256" key="7">
    <source>
        <dbReference type="ARBA" id="ARBA00023002"/>
    </source>
</evidence>
<evidence type="ECO:0000256" key="8">
    <source>
        <dbReference type="ARBA" id="ARBA00023065"/>
    </source>
</evidence>
<dbReference type="Pfam" id="PF01794">
    <property type="entry name" value="Ferric_reduct"/>
    <property type="match status" value="1"/>
</dbReference>
<dbReference type="SUPFAM" id="SSF52343">
    <property type="entry name" value="Ferredoxin reductase-like, C-terminal NADP-linked domain"/>
    <property type="match status" value="1"/>
</dbReference>
<reference evidence="14" key="1">
    <citation type="submission" date="2020-06" db="EMBL/GenBank/DDBJ databases">
        <title>Draft genome sequences of strains closely related to Aspergillus parafelis and Aspergillus hiratsukae.</title>
        <authorList>
            <person name="Dos Santos R.A.C."/>
            <person name="Rivero-Menendez O."/>
            <person name="Steenwyk J.L."/>
            <person name="Mead M.E."/>
            <person name="Goldman G.H."/>
            <person name="Alastruey-Izquierdo A."/>
            <person name="Rokas A."/>
        </authorList>
    </citation>
    <scope>NUCLEOTIDE SEQUENCE</scope>
    <source>
        <strain evidence="14">CNM-CM5623</strain>
    </source>
</reference>
<dbReference type="PANTHER" id="PTHR32361">
    <property type="entry name" value="FERRIC/CUPRIC REDUCTASE TRANSMEMBRANE COMPONENT"/>
    <property type="match status" value="1"/>
</dbReference>
<evidence type="ECO:0000256" key="9">
    <source>
        <dbReference type="ARBA" id="ARBA00023136"/>
    </source>
</evidence>
<evidence type="ECO:0000256" key="5">
    <source>
        <dbReference type="ARBA" id="ARBA00022982"/>
    </source>
</evidence>
<dbReference type="InterPro" id="IPR013130">
    <property type="entry name" value="Fe3_Rdtase_TM_dom"/>
</dbReference>
<dbReference type="GO" id="GO:0005886">
    <property type="term" value="C:plasma membrane"/>
    <property type="evidence" value="ECO:0007669"/>
    <property type="project" value="TreeGrafter"/>
</dbReference>
<feature type="compositionally biased region" description="Polar residues" evidence="11">
    <location>
        <begin position="535"/>
        <end position="547"/>
    </location>
</feature>
<feature type="transmembrane region" description="Helical" evidence="12">
    <location>
        <begin position="326"/>
        <end position="348"/>
    </location>
</feature>
<keyword evidence="10" id="KW-0325">Glycoprotein</keyword>
<dbReference type="PANTHER" id="PTHR32361:SF9">
    <property type="entry name" value="FERRIC REDUCTASE TRANSMEMBRANE COMPONENT 3-RELATED"/>
    <property type="match status" value="1"/>
</dbReference>
<keyword evidence="3" id="KW-0813">Transport</keyword>
<dbReference type="GO" id="GO:0015677">
    <property type="term" value="P:copper ion import"/>
    <property type="evidence" value="ECO:0007669"/>
    <property type="project" value="TreeGrafter"/>
</dbReference>
<evidence type="ECO:0000256" key="10">
    <source>
        <dbReference type="ARBA" id="ARBA00023180"/>
    </source>
</evidence>
<dbReference type="InterPro" id="IPR051410">
    <property type="entry name" value="Ferric/Cupric_Reductase"/>
</dbReference>
<dbReference type="EMBL" id="JACBAE010001388">
    <property type="protein sequence ID" value="KAF7158180.1"/>
    <property type="molecule type" value="Genomic_DNA"/>
</dbReference>
<dbReference type="InterPro" id="IPR013112">
    <property type="entry name" value="FAD-bd_8"/>
</dbReference>
<accession>A0A8H6UNZ1</accession>
<comment type="caution">
    <text evidence="14">The sequence shown here is derived from an EMBL/GenBank/DDBJ whole genome shotgun (WGS) entry which is preliminary data.</text>
</comment>